<keyword evidence="1" id="KW-1133">Transmembrane helix</keyword>
<dbReference type="Proteomes" id="UP000535020">
    <property type="component" value="Unassembled WGS sequence"/>
</dbReference>
<organism evidence="2 3">
    <name type="scientific">Flavobacterium agri</name>
    <dbReference type="NCBI Taxonomy" id="2743471"/>
    <lineage>
        <taxon>Bacteria</taxon>
        <taxon>Pseudomonadati</taxon>
        <taxon>Bacteroidota</taxon>
        <taxon>Flavobacteriia</taxon>
        <taxon>Flavobacteriales</taxon>
        <taxon>Flavobacteriaceae</taxon>
        <taxon>Flavobacterium</taxon>
    </lineage>
</organism>
<reference evidence="2 3" key="1">
    <citation type="submission" date="2020-07" db="EMBL/GenBank/DDBJ databases">
        <authorList>
            <person name="Sun Q."/>
        </authorList>
    </citation>
    <scope>NUCLEOTIDE SEQUENCE [LARGE SCALE GENOMIC DNA]</scope>
    <source>
        <strain evidence="2 3">MAH-1</strain>
    </source>
</reference>
<evidence type="ECO:0000313" key="2">
    <source>
        <dbReference type="EMBL" id="NYA71782.1"/>
    </source>
</evidence>
<keyword evidence="1" id="KW-0472">Membrane</keyword>
<dbReference type="AlphaFoldDB" id="A0A7Y8Y3N9"/>
<dbReference type="NCBIfam" id="TIGR04127">
    <property type="entry name" value="flavo_near_exo"/>
    <property type="match status" value="1"/>
</dbReference>
<feature type="transmembrane region" description="Helical" evidence="1">
    <location>
        <begin position="86"/>
        <end position="109"/>
    </location>
</feature>
<feature type="transmembrane region" description="Helical" evidence="1">
    <location>
        <begin position="121"/>
        <end position="141"/>
    </location>
</feature>
<accession>A0A7Y8Y3N9</accession>
<dbReference type="InterPro" id="IPR026414">
    <property type="entry name" value="ExosoTase_F-assoc_memb"/>
</dbReference>
<evidence type="ECO:0000313" key="3">
    <source>
        <dbReference type="Proteomes" id="UP000535020"/>
    </source>
</evidence>
<sequence>MEERKNNRINRGLTVTVLVLMLFAVRAFEDKLFYDPFLSYFKNDYLGGPFPKYDGFSLFLGLGSRYWINTFLSVAIIYVLFKDRSLLYFTIGLYVFFFVLLIAAFFALLHFESKNAFLLFYTRRFLIQPLFLLLFVPAFYYQRRISKK</sequence>
<keyword evidence="3" id="KW-1185">Reference proteome</keyword>
<dbReference type="EMBL" id="JACBJI010000005">
    <property type="protein sequence ID" value="NYA71782.1"/>
    <property type="molecule type" value="Genomic_DNA"/>
</dbReference>
<protein>
    <submittedName>
        <fullName evidence="2">Exosortase F system-associated protein</fullName>
    </submittedName>
</protein>
<comment type="caution">
    <text evidence="2">The sequence shown here is derived from an EMBL/GenBank/DDBJ whole genome shotgun (WGS) entry which is preliminary data.</text>
</comment>
<evidence type="ECO:0000256" key="1">
    <source>
        <dbReference type="SAM" id="Phobius"/>
    </source>
</evidence>
<feature type="transmembrane region" description="Helical" evidence="1">
    <location>
        <begin position="56"/>
        <end position="81"/>
    </location>
</feature>
<dbReference type="RefSeq" id="WP_176006592.1">
    <property type="nucleotide sequence ID" value="NZ_JABWMI010000014.1"/>
</dbReference>
<proteinExistence type="predicted"/>
<gene>
    <name evidence="2" type="ORF">HZF10_12685</name>
</gene>
<name>A0A7Y8Y3N9_9FLAO</name>
<keyword evidence="1" id="KW-0812">Transmembrane</keyword>